<proteinExistence type="predicted"/>
<accession>A0A835IM27</accession>
<evidence type="ECO:0000313" key="1">
    <source>
        <dbReference type="EMBL" id="KAF9621455.1"/>
    </source>
</evidence>
<name>A0A835IM27_9MAGN</name>
<dbReference type="EMBL" id="JADFTS010000002">
    <property type="protein sequence ID" value="KAF9621455.1"/>
    <property type="molecule type" value="Genomic_DNA"/>
</dbReference>
<protein>
    <recommendedName>
        <fullName evidence="3">Zinc knuckle CX2CX4HX4C domain-containing protein</fullName>
    </recommendedName>
</protein>
<dbReference type="AlphaFoldDB" id="A0A835IM27"/>
<reference evidence="1 2" key="1">
    <citation type="submission" date="2020-10" db="EMBL/GenBank/DDBJ databases">
        <title>The Coptis chinensis genome and diversification of protoberbering-type alkaloids.</title>
        <authorList>
            <person name="Wang B."/>
            <person name="Shu S."/>
            <person name="Song C."/>
            <person name="Liu Y."/>
        </authorList>
    </citation>
    <scope>NUCLEOTIDE SEQUENCE [LARGE SCALE GENOMIC DNA]</scope>
    <source>
        <strain evidence="1">HL-2020</strain>
        <tissue evidence="1">Leaf</tissue>
    </source>
</reference>
<sequence>MMETLAPTNGMVEVPVIDQPQTSNIAGSIAATQPNRSWRELFGDSNVVIQQSISGWSDYLVEYFIEKRLPFHLVKANLSRQWKTKGSYEVTADDDLFYFKFSEGEDQTKILEAVVVDSKFPTSIPIKVRGGGGRDVIDVKVEYPWIPSRCSVCGIFGHLDSKCVSATLPKPSQPPKKSSKQKS</sequence>
<comment type="caution">
    <text evidence="1">The sequence shown here is derived from an EMBL/GenBank/DDBJ whole genome shotgun (WGS) entry which is preliminary data.</text>
</comment>
<dbReference type="OrthoDB" id="1939300at2759"/>
<gene>
    <name evidence="1" type="ORF">IFM89_021527</name>
</gene>
<evidence type="ECO:0000313" key="2">
    <source>
        <dbReference type="Proteomes" id="UP000631114"/>
    </source>
</evidence>
<evidence type="ECO:0008006" key="3">
    <source>
        <dbReference type="Google" id="ProtNLM"/>
    </source>
</evidence>
<dbReference type="Proteomes" id="UP000631114">
    <property type="component" value="Unassembled WGS sequence"/>
</dbReference>
<organism evidence="1 2">
    <name type="scientific">Coptis chinensis</name>
    <dbReference type="NCBI Taxonomy" id="261450"/>
    <lineage>
        <taxon>Eukaryota</taxon>
        <taxon>Viridiplantae</taxon>
        <taxon>Streptophyta</taxon>
        <taxon>Embryophyta</taxon>
        <taxon>Tracheophyta</taxon>
        <taxon>Spermatophyta</taxon>
        <taxon>Magnoliopsida</taxon>
        <taxon>Ranunculales</taxon>
        <taxon>Ranunculaceae</taxon>
        <taxon>Coptidoideae</taxon>
        <taxon>Coptis</taxon>
    </lineage>
</organism>
<dbReference type="PANTHER" id="PTHR31286:SF180">
    <property type="entry name" value="OS10G0362600 PROTEIN"/>
    <property type="match status" value="1"/>
</dbReference>
<keyword evidence="2" id="KW-1185">Reference proteome</keyword>
<dbReference type="PANTHER" id="PTHR31286">
    <property type="entry name" value="GLYCINE-RICH CELL WALL STRUCTURAL PROTEIN 1.8-LIKE"/>
    <property type="match status" value="1"/>
</dbReference>
<dbReference type="InterPro" id="IPR040256">
    <property type="entry name" value="At4g02000-like"/>
</dbReference>